<dbReference type="SUPFAM" id="SSF52096">
    <property type="entry name" value="ClpP/crotonase"/>
    <property type="match status" value="1"/>
</dbReference>
<dbReference type="GO" id="GO:0008233">
    <property type="term" value="F:peptidase activity"/>
    <property type="evidence" value="ECO:0007669"/>
    <property type="project" value="InterPro"/>
</dbReference>
<name>A0A5J4SS46_9ZZZZ</name>
<dbReference type="GO" id="GO:0006508">
    <property type="term" value="P:proteolysis"/>
    <property type="evidence" value="ECO:0007669"/>
    <property type="project" value="InterPro"/>
</dbReference>
<organism evidence="3">
    <name type="scientific">termite gut metagenome</name>
    <dbReference type="NCBI Taxonomy" id="433724"/>
    <lineage>
        <taxon>unclassified sequences</taxon>
        <taxon>metagenomes</taxon>
        <taxon>organismal metagenomes</taxon>
    </lineage>
</organism>
<dbReference type="CDD" id="cd07022">
    <property type="entry name" value="S49_Sppa_36K_type"/>
    <property type="match status" value="1"/>
</dbReference>
<dbReference type="PANTHER" id="PTHR42987:SF4">
    <property type="entry name" value="PROTEASE SOHB-RELATED"/>
    <property type="match status" value="1"/>
</dbReference>
<comment type="caution">
    <text evidence="3">The sequence shown here is derived from an EMBL/GenBank/DDBJ whole genome shotgun (WGS) entry which is preliminary data.</text>
</comment>
<dbReference type="InterPro" id="IPR029045">
    <property type="entry name" value="ClpP/crotonase-like_dom_sf"/>
</dbReference>
<keyword evidence="3" id="KW-0378">Hydrolase</keyword>
<accession>A0A5J4SS46</accession>
<evidence type="ECO:0000259" key="2">
    <source>
        <dbReference type="Pfam" id="PF01343"/>
    </source>
</evidence>
<comment type="similarity">
    <text evidence="1">Belongs to the peptidase S49 family.</text>
</comment>
<dbReference type="PANTHER" id="PTHR42987">
    <property type="entry name" value="PEPTIDASE S49"/>
    <property type="match status" value="1"/>
</dbReference>
<dbReference type="InterPro" id="IPR033855">
    <property type="entry name" value="Protein_C"/>
</dbReference>
<protein>
    <submittedName>
        <fullName evidence="3">Putative signal peptide peptidase SppA</fullName>
        <ecNumber evidence="3">3.4.21.-</ecNumber>
    </submittedName>
</protein>
<gene>
    <name evidence="3" type="ORF">EZS27_003604</name>
</gene>
<proteinExistence type="inferred from homology"/>
<feature type="domain" description="Peptidase S49" evidence="2">
    <location>
        <begin position="138"/>
        <end position="288"/>
    </location>
</feature>
<dbReference type="EC" id="3.4.21.-" evidence="3"/>
<evidence type="ECO:0000313" key="3">
    <source>
        <dbReference type="EMBL" id="KAA6349004.1"/>
    </source>
</evidence>
<reference evidence="3" key="1">
    <citation type="submission" date="2019-03" db="EMBL/GenBank/DDBJ databases">
        <title>Single cell metagenomics reveals metabolic interactions within the superorganism composed of flagellate Streblomastix strix and complex community of Bacteroidetes bacteria on its surface.</title>
        <authorList>
            <person name="Treitli S.C."/>
            <person name="Kolisko M."/>
            <person name="Husnik F."/>
            <person name="Keeling P."/>
            <person name="Hampl V."/>
        </authorList>
    </citation>
    <scope>NUCLEOTIDE SEQUENCE</scope>
    <source>
        <strain evidence="3">STM</strain>
    </source>
</reference>
<dbReference type="Gene3D" id="3.90.226.10">
    <property type="entry name" value="2-enoyl-CoA Hydratase, Chain A, domain 1"/>
    <property type="match status" value="1"/>
</dbReference>
<dbReference type="EMBL" id="SNRY01000056">
    <property type="protein sequence ID" value="KAA6349004.1"/>
    <property type="molecule type" value="Genomic_DNA"/>
</dbReference>
<dbReference type="InterPro" id="IPR002142">
    <property type="entry name" value="Peptidase_S49"/>
</dbReference>
<dbReference type="Pfam" id="PF01343">
    <property type="entry name" value="Peptidase_S49"/>
    <property type="match status" value="1"/>
</dbReference>
<sequence>MLPTFSLLYSTILRGKWLIDFREIEAHQAFIDKLLTRNLSSDDSQPDRAPLNILLATGTEMSSASNFKDAPAGSVAIIPLQGTMLKYGTWCSYGTTEIAATINEAIASQKIIGIVLDIDSGGGSVDAIAPLLESIKKAQSKNKPVVASCDLCASAAYYIACHCNEIMASNDISSEFGSIGVMMSFMDYAKYYEKEGFTQHTIYSNLSTHKNAPFEAAKKGDYATIKTEQLDPLAAKFQEAVKHQRNNKLNTTVEGILAGRVFYASDAKKNGLIDSIGTLQTAVQRVKEIRLDASINQYIHSKS</sequence>
<dbReference type="AlphaFoldDB" id="A0A5J4SS46"/>
<evidence type="ECO:0000256" key="1">
    <source>
        <dbReference type="ARBA" id="ARBA00008683"/>
    </source>
</evidence>